<feature type="compositionally biased region" description="Low complexity" evidence="1">
    <location>
        <begin position="210"/>
        <end position="230"/>
    </location>
</feature>
<gene>
    <name evidence="2" type="ORF">B1B_04892</name>
</gene>
<feature type="non-terminal residue" evidence="2">
    <location>
        <position position="236"/>
    </location>
</feature>
<accession>T1BCJ6</accession>
<dbReference type="InterPro" id="IPR036086">
    <property type="entry name" value="ParB/Sulfiredoxin_sf"/>
</dbReference>
<evidence type="ECO:0000313" key="2">
    <source>
        <dbReference type="EMBL" id="EQD70626.1"/>
    </source>
</evidence>
<reference evidence="2" key="2">
    <citation type="journal article" date="2014" name="ISME J.">
        <title>Microbial stratification in low pH oxic and suboxic macroscopic growths along an acid mine drainage.</title>
        <authorList>
            <person name="Mendez-Garcia C."/>
            <person name="Mesa V."/>
            <person name="Sprenger R.R."/>
            <person name="Richter M."/>
            <person name="Diez M.S."/>
            <person name="Solano J."/>
            <person name="Bargiela R."/>
            <person name="Golyshina O.V."/>
            <person name="Manteca A."/>
            <person name="Ramos J.L."/>
            <person name="Gallego J.R."/>
            <person name="Llorente I."/>
            <person name="Martins Dos Santos V.A."/>
            <person name="Jensen O.N."/>
            <person name="Pelaez A.I."/>
            <person name="Sanchez J."/>
            <person name="Ferrer M."/>
        </authorList>
    </citation>
    <scope>NUCLEOTIDE SEQUENCE</scope>
</reference>
<name>T1BCJ6_9ZZZZ</name>
<proteinExistence type="predicted"/>
<feature type="region of interest" description="Disordered" evidence="1">
    <location>
        <begin position="185"/>
        <end position="236"/>
    </location>
</feature>
<dbReference type="Gene3D" id="3.90.1530.10">
    <property type="entry name" value="Conserved hypothetical protein from pyrococcus furiosus pfu- 392566-001, ParB domain"/>
    <property type="match status" value="1"/>
</dbReference>
<dbReference type="AlphaFoldDB" id="T1BCJ6"/>
<dbReference type="SUPFAM" id="SSF110849">
    <property type="entry name" value="ParB/Sulfiredoxin"/>
    <property type="match status" value="1"/>
</dbReference>
<protein>
    <submittedName>
        <fullName evidence="2">Transcriptional regulator</fullName>
    </submittedName>
</protein>
<dbReference type="EMBL" id="AUZY01003080">
    <property type="protein sequence ID" value="EQD70626.1"/>
    <property type="molecule type" value="Genomic_DNA"/>
</dbReference>
<sequence length="236" mass="25819">QPSIPNLPLTLVASLRDHPLGSMVPEMRPPEWRAFLEDIRQSGVLEPIRVAPDGRTVLDGRHRLRAARELGLDAVPTAPALCEAGGESAYMLRAALHRRHLSDDQRAMLAVHLAEAISAERRRERAQGAARARWTGGEEAPAAPDACGTGAVQQASPLPFSREIAAAFLGVSERRLRMAQVSHIDNPPTWRPRLAPAGCPCSWPKRRPSAVRPSPRSQPSRRPSSPMAPRYGRVTF</sequence>
<feature type="non-terminal residue" evidence="2">
    <location>
        <position position="1"/>
    </location>
</feature>
<reference evidence="2" key="1">
    <citation type="submission" date="2013-08" db="EMBL/GenBank/DDBJ databases">
        <authorList>
            <person name="Mendez C."/>
            <person name="Richter M."/>
            <person name="Ferrer M."/>
            <person name="Sanchez J."/>
        </authorList>
    </citation>
    <scope>NUCLEOTIDE SEQUENCE</scope>
</reference>
<evidence type="ECO:0000256" key="1">
    <source>
        <dbReference type="SAM" id="MobiDB-lite"/>
    </source>
</evidence>
<organism evidence="2">
    <name type="scientific">mine drainage metagenome</name>
    <dbReference type="NCBI Taxonomy" id="410659"/>
    <lineage>
        <taxon>unclassified sequences</taxon>
        <taxon>metagenomes</taxon>
        <taxon>ecological metagenomes</taxon>
    </lineage>
</organism>
<comment type="caution">
    <text evidence="2">The sequence shown here is derived from an EMBL/GenBank/DDBJ whole genome shotgun (WGS) entry which is preliminary data.</text>
</comment>